<keyword evidence="3" id="KW-1185">Reference proteome</keyword>
<protein>
    <submittedName>
        <fullName evidence="2">Uncharacterized protein</fullName>
    </submittedName>
</protein>
<feature type="region of interest" description="Disordered" evidence="1">
    <location>
        <begin position="163"/>
        <end position="190"/>
    </location>
</feature>
<comment type="caution">
    <text evidence="2">The sequence shown here is derived from an EMBL/GenBank/DDBJ whole genome shotgun (WGS) entry which is preliminary data.</text>
</comment>
<evidence type="ECO:0000313" key="2">
    <source>
        <dbReference type="EMBL" id="KAK7433758.1"/>
    </source>
</evidence>
<feature type="compositionally biased region" description="Polar residues" evidence="1">
    <location>
        <begin position="168"/>
        <end position="188"/>
    </location>
</feature>
<dbReference type="Proteomes" id="UP001498398">
    <property type="component" value="Unassembled WGS sequence"/>
</dbReference>
<evidence type="ECO:0000256" key="1">
    <source>
        <dbReference type="SAM" id="MobiDB-lite"/>
    </source>
</evidence>
<sequence length="360" mass="40800">MALDPSQEEASSTTGRAKRFNLETLQGYLQKYADEIDDFVTKWADLKCIHEPEKLCRDLCEQIRNACLEGDSIGDMPGDERIKFESQVDAIVNSILSWYFASYRGFRVCPQWSFRPLTANQDALKDMQEWSGEAQADSSISELDTFDFEKDLGFMITSTPYRQRDPVSANSSLSTIENHPSTSHTGSLISVDPPASWSRLRKYTDTPSSLAQLASQLPQGKRPSSVRLIFDSNGRPVDPAARIAGRPDFIVSLKISREESIIIIIVEDKLQHKTASERQLRNYMAQLGSSELPPLGMTFVMTKKGLHVSLFQRQNEAIQQLQDDDGWVWHSPTDDFVHKQIVRVMEEALEYRHKKGNCSM</sequence>
<reference evidence="2 3" key="1">
    <citation type="submission" date="2024-01" db="EMBL/GenBank/DDBJ databases">
        <title>A draft genome for the cacao thread blight pathogen Marasmiellus scandens.</title>
        <authorList>
            <person name="Baruah I.K."/>
            <person name="Leung J."/>
            <person name="Bukari Y."/>
            <person name="Amoako-Attah I."/>
            <person name="Meinhardt L.W."/>
            <person name="Bailey B.A."/>
            <person name="Cohen S.P."/>
        </authorList>
    </citation>
    <scope>NUCLEOTIDE SEQUENCE [LARGE SCALE GENOMIC DNA]</scope>
    <source>
        <strain evidence="2 3">GH-19</strain>
    </source>
</reference>
<name>A0ABR1ILF9_9AGAR</name>
<evidence type="ECO:0000313" key="3">
    <source>
        <dbReference type="Proteomes" id="UP001498398"/>
    </source>
</evidence>
<organism evidence="2 3">
    <name type="scientific">Marasmiellus scandens</name>
    <dbReference type="NCBI Taxonomy" id="2682957"/>
    <lineage>
        <taxon>Eukaryota</taxon>
        <taxon>Fungi</taxon>
        <taxon>Dikarya</taxon>
        <taxon>Basidiomycota</taxon>
        <taxon>Agaricomycotina</taxon>
        <taxon>Agaricomycetes</taxon>
        <taxon>Agaricomycetidae</taxon>
        <taxon>Agaricales</taxon>
        <taxon>Marasmiineae</taxon>
        <taxon>Omphalotaceae</taxon>
        <taxon>Marasmiellus</taxon>
    </lineage>
</organism>
<accession>A0ABR1ILF9</accession>
<proteinExistence type="predicted"/>
<dbReference type="EMBL" id="JBANRG010000141">
    <property type="protein sequence ID" value="KAK7433758.1"/>
    <property type="molecule type" value="Genomic_DNA"/>
</dbReference>
<gene>
    <name evidence="2" type="ORF">VKT23_020585</name>
</gene>